<name>A0AA40FXS7_9HYME</name>
<feature type="region of interest" description="Disordered" evidence="1">
    <location>
        <begin position="148"/>
        <end position="169"/>
    </location>
</feature>
<evidence type="ECO:0000256" key="1">
    <source>
        <dbReference type="SAM" id="MobiDB-lite"/>
    </source>
</evidence>
<organism evidence="2 3">
    <name type="scientific">Melipona bicolor</name>
    <dbReference type="NCBI Taxonomy" id="60889"/>
    <lineage>
        <taxon>Eukaryota</taxon>
        <taxon>Metazoa</taxon>
        <taxon>Ecdysozoa</taxon>
        <taxon>Arthropoda</taxon>
        <taxon>Hexapoda</taxon>
        <taxon>Insecta</taxon>
        <taxon>Pterygota</taxon>
        <taxon>Neoptera</taxon>
        <taxon>Endopterygota</taxon>
        <taxon>Hymenoptera</taxon>
        <taxon>Apocrita</taxon>
        <taxon>Aculeata</taxon>
        <taxon>Apoidea</taxon>
        <taxon>Anthophila</taxon>
        <taxon>Apidae</taxon>
        <taxon>Melipona</taxon>
    </lineage>
</organism>
<feature type="compositionally biased region" description="Basic and acidic residues" evidence="1">
    <location>
        <begin position="155"/>
        <end position="169"/>
    </location>
</feature>
<comment type="caution">
    <text evidence="2">The sequence shown here is derived from an EMBL/GenBank/DDBJ whole genome shotgun (WGS) entry which is preliminary data.</text>
</comment>
<dbReference type="Proteomes" id="UP001177670">
    <property type="component" value="Unassembled WGS sequence"/>
</dbReference>
<accession>A0AA40FXS7</accession>
<keyword evidence="3" id="KW-1185">Reference proteome</keyword>
<gene>
    <name evidence="2" type="ORF">K0M31_003915</name>
</gene>
<sequence length="291" mass="32560">MQLFTVRITRGRRGKGNVGAKLPQSSIPTGFSIGRFVADSDTNGWETNVREYTQRDSDSARGGIEHSFQTICPFPRRMLPFASGSRSSVRWLPLQIEARQQRNQAGIFIDNRELWCSARVYSESGPLSFEKQYKRLGLDGDVAPLLGSGSGLGQAREKGKSKETDRQKAGRSESCSDYLIKWRNFRRLLRSYCRNQGLAFSSRLNRRALLKRRVGTLRQGDRSPEVSSLPTSFSTVVAVSASNRRDESFLPVTRGTWPKDACELQAFGSLGRDGGEKRRGLMNEQASLLVT</sequence>
<evidence type="ECO:0000313" key="2">
    <source>
        <dbReference type="EMBL" id="KAK1127374.1"/>
    </source>
</evidence>
<protein>
    <submittedName>
        <fullName evidence="2">Uncharacterized protein</fullName>
    </submittedName>
</protein>
<evidence type="ECO:0000313" key="3">
    <source>
        <dbReference type="Proteomes" id="UP001177670"/>
    </source>
</evidence>
<dbReference type="AlphaFoldDB" id="A0AA40FXS7"/>
<dbReference type="EMBL" id="JAHYIQ010000012">
    <property type="protein sequence ID" value="KAK1127374.1"/>
    <property type="molecule type" value="Genomic_DNA"/>
</dbReference>
<reference evidence="2" key="1">
    <citation type="submission" date="2021-10" db="EMBL/GenBank/DDBJ databases">
        <title>Melipona bicolor Genome sequencing and assembly.</title>
        <authorList>
            <person name="Araujo N.S."/>
            <person name="Arias M.C."/>
        </authorList>
    </citation>
    <scope>NUCLEOTIDE SEQUENCE</scope>
    <source>
        <strain evidence="2">USP_2M_L1-L4_2017</strain>
        <tissue evidence="2">Whole body</tissue>
    </source>
</reference>
<proteinExistence type="predicted"/>